<evidence type="ECO:0000256" key="1">
    <source>
        <dbReference type="SAM" id="MobiDB-lite"/>
    </source>
</evidence>
<sequence length="152" mass="17513">MPGQYPMTCSSVPVEQNHNTDKPSLLEQTSNISQQLNFTEWSWSLEKEQQYYLARYYTPVAVLFAPLSYPRVFNTIQGCNGCKFAPSPNAPRPRKILKIGIIIENHGRVVSFNEVVQVNVIHCHDEDGNNLDLYTSDWKTQQDDIHEQIEEQ</sequence>
<accession>A0A1U7LT19</accession>
<comment type="caution">
    <text evidence="2">The sequence shown here is derived from an EMBL/GenBank/DDBJ whole genome shotgun (WGS) entry which is preliminary data.</text>
</comment>
<dbReference type="AlphaFoldDB" id="A0A1U7LT19"/>
<dbReference type="EMBL" id="LXFE01000312">
    <property type="protein sequence ID" value="OLL25807.1"/>
    <property type="molecule type" value="Genomic_DNA"/>
</dbReference>
<gene>
    <name evidence="2" type="ORF">NEOLI_003770</name>
</gene>
<organism evidence="2 3">
    <name type="scientific">Neolecta irregularis (strain DAH-3)</name>
    <dbReference type="NCBI Taxonomy" id="1198029"/>
    <lineage>
        <taxon>Eukaryota</taxon>
        <taxon>Fungi</taxon>
        <taxon>Dikarya</taxon>
        <taxon>Ascomycota</taxon>
        <taxon>Taphrinomycotina</taxon>
        <taxon>Neolectales</taxon>
        <taxon>Neolectaceae</taxon>
        <taxon>Neolecta</taxon>
    </lineage>
</organism>
<feature type="compositionally biased region" description="Polar residues" evidence="1">
    <location>
        <begin position="7"/>
        <end position="17"/>
    </location>
</feature>
<protein>
    <submittedName>
        <fullName evidence="2">Uncharacterized protein</fullName>
    </submittedName>
</protein>
<reference evidence="2 3" key="1">
    <citation type="submission" date="2016-04" db="EMBL/GenBank/DDBJ databases">
        <title>Evolutionary innovation and constraint leading to complex multicellularity in the Ascomycota.</title>
        <authorList>
            <person name="Cisse O."/>
            <person name="Nguyen A."/>
            <person name="Hewitt D.A."/>
            <person name="Jedd G."/>
            <person name="Stajich J.E."/>
        </authorList>
    </citation>
    <scope>NUCLEOTIDE SEQUENCE [LARGE SCALE GENOMIC DNA]</scope>
    <source>
        <strain evidence="2 3">DAH-3</strain>
    </source>
</reference>
<proteinExistence type="predicted"/>
<dbReference type="Proteomes" id="UP000186594">
    <property type="component" value="Unassembled WGS sequence"/>
</dbReference>
<keyword evidence="3" id="KW-1185">Reference proteome</keyword>
<name>A0A1U7LT19_NEOID</name>
<evidence type="ECO:0000313" key="3">
    <source>
        <dbReference type="Proteomes" id="UP000186594"/>
    </source>
</evidence>
<feature type="region of interest" description="Disordered" evidence="1">
    <location>
        <begin position="1"/>
        <end position="23"/>
    </location>
</feature>
<evidence type="ECO:0000313" key="2">
    <source>
        <dbReference type="EMBL" id="OLL25807.1"/>
    </source>
</evidence>